<evidence type="ECO:0000313" key="2">
    <source>
        <dbReference type="Proteomes" id="UP000679848"/>
    </source>
</evidence>
<organism evidence="1 2">
    <name type="scientific">Pusillibacter faecalis</name>
    <dbReference type="NCBI Taxonomy" id="2714358"/>
    <lineage>
        <taxon>Bacteria</taxon>
        <taxon>Bacillati</taxon>
        <taxon>Bacillota</taxon>
        <taxon>Clostridia</taxon>
        <taxon>Eubacteriales</taxon>
        <taxon>Oscillospiraceae</taxon>
        <taxon>Pusillibacter</taxon>
    </lineage>
</organism>
<dbReference type="KEGG" id="pfaa:MM59RIKEN_02980"/>
<name>A0A810Q3T1_9FIRM</name>
<dbReference type="EMBL" id="AP023420">
    <property type="protein sequence ID" value="BCK82979.1"/>
    <property type="molecule type" value="Genomic_DNA"/>
</dbReference>
<gene>
    <name evidence="1" type="ORF">MM59RIKEN_02980</name>
</gene>
<reference evidence="1" key="1">
    <citation type="submission" date="2020-09" db="EMBL/GenBank/DDBJ databases">
        <title>New species isolated from human feces.</title>
        <authorList>
            <person name="Kitahara M."/>
            <person name="Shigeno Y."/>
            <person name="Shime M."/>
            <person name="Matsumoto Y."/>
            <person name="Nakamura S."/>
            <person name="Motooka D."/>
            <person name="Fukuoka S."/>
            <person name="Nishikawa H."/>
            <person name="Benno Y."/>
        </authorList>
    </citation>
    <scope>NUCLEOTIDE SEQUENCE</scope>
    <source>
        <strain evidence="1">MM59</strain>
    </source>
</reference>
<proteinExistence type="predicted"/>
<dbReference type="RefSeq" id="WP_213542533.1">
    <property type="nucleotide sequence ID" value="NZ_AP023420.1"/>
</dbReference>
<keyword evidence="2" id="KW-1185">Reference proteome</keyword>
<protein>
    <submittedName>
        <fullName evidence="1">Uncharacterized protein</fullName>
    </submittedName>
</protein>
<evidence type="ECO:0000313" key="1">
    <source>
        <dbReference type="EMBL" id="BCK82979.1"/>
    </source>
</evidence>
<dbReference type="AlphaFoldDB" id="A0A810Q3T1"/>
<accession>A0A810Q3T1</accession>
<sequence>MTQEFLQDAIVEDLEQLFSHYTLTNSLGVNRKIQVFSQFLPFREGDDEETDAEAPPEPYVLVKMPSGELPEQDAQQNVDVKLIVCVCDPALNRQGYRDALHIVNEIVRHYARDGIVANRYEAQHPIRWAVQEEAETHPYYFAAVGLTFHAPAIFKEVPET</sequence>
<dbReference type="Proteomes" id="UP000679848">
    <property type="component" value="Chromosome"/>
</dbReference>